<dbReference type="PANTHER" id="PTHR41244">
    <property type="entry name" value="RHAMNAN SYNTHESIS F"/>
    <property type="match status" value="1"/>
</dbReference>
<proteinExistence type="predicted"/>
<dbReference type="EMBL" id="MK595724">
    <property type="protein sequence ID" value="QHR93205.1"/>
    <property type="molecule type" value="Genomic_DNA"/>
</dbReference>
<name>A0A6B9XW04_ENTCL</name>
<keyword evidence="1" id="KW-0808">Transferase</keyword>
<dbReference type="InterPro" id="IPR032719">
    <property type="entry name" value="WbsX"/>
</dbReference>
<dbReference type="CDD" id="cd11579">
    <property type="entry name" value="Glyco_tran_WbsX"/>
    <property type="match status" value="1"/>
</dbReference>
<dbReference type="AlphaFoldDB" id="A0A6B9XW04"/>
<dbReference type="PANTHER" id="PTHR41244:SF1">
    <property type="entry name" value="GLYCOSYLTRANSFERASE"/>
    <property type="match status" value="1"/>
</dbReference>
<dbReference type="GO" id="GO:0016740">
    <property type="term" value="F:transferase activity"/>
    <property type="evidence" value="ECO:0007669"/>
    <property type="project" value="UniProtKB-KW"/>
</dbReference>
<reference evidence="1" key="1">
    <citation type="submission" date="2019-03" db="EMBL/GenBank/DDBJ databases">
        <title>Genetic characterization of the O-antigen and development of a molecular serotyping scheme for Enterobacter cloacae.</title>
        <authorList>
            <person name="Li Y."/>
            <person name="Huang J."/>
            <person name="Wang X."/>
            <person name="Xu C."/>
            <person name="Han T."/>
            <person name="Guo X."/>
        </authorList>
    </citation>
    <scope>NUCLEOTIDE SEQUENCE</scope>
    <source>
        <strain evidence="1">NCTC 11581</strain>
    </source>
</reference>
<accession>A0A6B9XW04</accession>
<organism evidence="1">
    <name type="scientific">Enterobacter cloacae</name>
    <dbReference type="NCBI Taxonomy" id="550"/>
    <lineage>
        <taxon>Bacteria</taxon>
        <taxon>Pseudomonadati</taxon>
        <taxon>Pseudomonadota</taxon>
        <taxon>Gammaproteobacteria</taxon>
        <taxon>Enterobacterales</taxon>
        <taxon>Enterobacteriaceae</taxon>
        <taxon>Enterobacter</taxon>
        <taxon>Enterobacter cloacae complex</taxon>
    </lineage>
</organism>
<dbReference type="Pfam" id="PF14307">
    <property type="entry name" value="Glyco_tran_WbsX"/>
    <property type="match status" value="1"/>
</dbReference>
<dbReference type="Gene3D" id="3.20.20.80">
    <property type="entry name" value="Glycosidases"/>
    <property type="match status" value="1"/>
</dbReference>
<protein>
    <submittedName>
        <fullName evidence="1">Glycosyl transferase</fullName>
    </submittedName>
</protein>
<sequence length="364" mass="43646">MKTLAFYLPQFHEIEENNKWWGEGFTEWVNVKKATPLFKNHNQPREPLNDYYYNLLDVETLKWQSELAKKHNINGFCFYHYWFNGKRLLDKPAELLLKNKDIHLPFLFSWANEPWTRSWDGSHRDVIMPQSYGDESDWLNHFNYLKPFFEDERYIKHNGKPVFLLYRSASFEKCNAWIQYWRKLAKETSFGDIHFVSTLTSFAQDHRKLDFDAELNFEPMCTFEHNMGKLKPILRKVIGRIKRISNEKLKTNYVEQILSYQSIWDKILEKDFSETHYSGAFVDWDNTPRKKTKSLVMKGSNPQVFKNNFDKLYKKSIAANVPFLFINAWNEWAEGTYLEPDKKNGYGYLNAVKDIVEKYKKINR</sequence>
<evidence type="ECO:0000313" key="1">
    <source>
        <dbReference type="EMBL" id="QHR93205.1"/>
    </source>
</evidence>